<feature type="domain" description="OmpR/PhoB-type" evidence="11">
    <location>
        <begin position="126"/>
        <end position="224"/>
    </location>
</feature>
<evidence type="ECO:0000259" key="10">
    <source>
        <dbReference type="PROSITE" id="PS50110"/>
    </source>
</evidence>
<dbReference type="InterPro" id="IPR001789">
    <property type="entry name" value="Sig_transdc_resp-reg_receiver"/>
</dbReference>
<dbReference type="CDD" id="cd17574">
    <property type="entry name" value="REC_OmpR"/>
    <property type="match status" value="1"/>
</dbReference>
<proteinExistence type="predicted"/>
<dbReference type="FunFam" id="1.10.10.10:FF:000018">
    <property type="entry name" value="DNA-binding response regulator ResD"/>
    <property type="match status" value="1"/>
</dbReference>
<evidence type="ECO:0000256" key="6">
    <source>
        <dbReference type="ARBA" id="ARBA00023163"/>
    </source>
</evidence>
<keyword evidence="13" id="KW-1185">Reference proteome</keyword>
<evidence type="ECO:0000256" key="4">
    <source>
        <dbReference type="ARBA" id="ARBA00023015"/>
    </source>
</evidence>
<name>A0A926EH83_9FIRM</name>
<feature type="domain" description="Response regulatory" evidence="10">
    <location>
        <begin position="3"/>
        <end position="115"/>
    </location>
</feature>
<dbReference type="RefSeq" id="WP_249333100.1">
    <property type="nucleotide sequence ID" value="NZ_JACRSY010000018.1"/>
</dbReference>
<dbReference type="InterPro" id="IPR001867">
    <property type="entry name" value="OmpR/PhoB-type_DNA-bd"/>
</dbReference>
<evidence type="ECO:0000313" key="12">
    <source>
        <dbReference type="EMBL" id="MBC8580228.1"/>
    </source>
</evidence>
<dbReference type="AlphaFoldDB" id="A0A926EH83"/>
<comment type="function">
    <text evidence="7">May play the central regulatory role in sporulation. It may be an element of the effector pathway responsible for the activation of sporulation genes in response to nutritional stress. Spo0A may act in concert with spo0H (a sigma factor) to control the expression of some genes that are critical to the sporulation process.</text>
</comment>
<keyword evidence="2 8" id="KW-0597">Phosphoprotein</keyword>
<dbReference type="InterPro" id="IPR036388">
    <property type="entry name" value="WH-like_DNA-bd_sf"/>
</dbReference>
<organism evidence="12 13">
    <name type="scientific">Zhenhengia yiwuensis</name>
    <dbReference type="NCBI Taxonomy" id="2763666"/>
    <lineage>
        <taxon>Bacteria</taxon>
        <taxon>Bacillati</taxon>
        <taxon>Bacillota</taxon>
        <taxon>Clostridia</taxon>
        <taxon>Lachnospirales</taxon>
        <taxon>Lachnospiraceae</taxon>
        <taxon>Zhenhengia</taxon>
    </lineage>
</organism>
<dbReference type="InterPro" id="IPR039420">
    <property type="entry name" value="WalR-like"/>
</dbReference>
<dbReference type="GO" id="GO:0000976">
    <property type="term" value="F:transcription cis-regulatory region binding"/>
    <property type="evidence" value="ECO:0007669"/>
    <property type="project" value="TreeGrafter"/>
</dbReference>
<dbReference type="FunFam" id="3.40.50.2300:FF:000001">
    <property type="entry name" value="DNA-binding response regulator PhoB"/>
    <property type="match status" value="1"/>
</dbReference>
<dbReference type="Gene3D" id="1.10.10.10">
    <property type="entry name" value="Winged helix-like DNA-binding domain superfamily/Winged helix DNA-binding domain"/>
    <property type="match status" value="1"/>
</dbReference>
<dbReference type="GO" id="GO:0005829">
    <property type="term" value="C:cytosol"/>
    <property type="evidence" value="ECO:0007669"/>
    <property type="project" value="TreeGrafter"/>
</dbReference>
<evidence type="ECO:0000256" key="5">
    <source>
        <dbReference type="ARBA" id="ARBA00023125"/>
    </source>
</evidence>
<dbReference type="PANTHER" id="PTHR48111">
    <property type="entry name" value="REGULATOR OF RPOS"/>
    <property type="match status" value="1"/>
</dbReference>
<evidence type="ECO:0000313" key="13">
    <source>
        <dbReference type="Proteomes" id="UP000655830"/>
    </source>
</evidence>
<reference evidence="12" key="1">
    <citation type="submission" date="2020-08" db="EMBL/GenBank/DDBJ databases">
        <title>Genome public.</title>
        <authorList>
            <person name="Liu C."/>
            <person name="Sun Q."/>
        </authorList>
    </citation>
    <scope>NUCLEOTIDE SEQUENCE</scope>
    <source>
        <strain evidence="12">NSJ-12</strain>
    </source>
</reference>
<dbReference type="Pfam" id="PF00486">
    <property type="entry name" value="Trans_reg_C"/>
    <property type="match status" value="1"/>
</dbReference>
<dbReference type="GO" id="GO:0006355">
    <property type="term" value="P:regulation of DNA-templated transcription"/>
    <property type="evidence" value="ECO:0007669"/>
    <property type="project" value="InterPro"/>
</dbReference>
<feature type="DNA-binding region" description="OmpR/PhoB-type" evidence="9">
    <location>
        <begin position="126"/>
        <end position="224"/>
    </location>
</feature>
<dbReference type="SMART" id="SM00862">
    <property type="entry name" value="Trans_reg_C"/>
    <property type="match status" value="1"/>
</dbReference>
<dbReference type="PROSITE" id="PS50110">
    <property type="entry name" value="RESPONSE_REGULATORY"/>
    <property type="match status" value="1"/>
</dbReference>
<keyword evidence="6" id="KW-0804">Transcription</keyword>
<evidence type="ECO:0000256" key="7">
    <source>
        <dbReference type="ARBA" id="ARBA00024867"/>
    </source>
</evidence>
<dbReference type="CDD" id="cd00383">
    <property type="entry name" value="trans_reg_C"/>
    <property type="match status" value="1"/>
</dbReference>
<sequence length="224" mass="26296">MYNILVVDDEKEITDMLKDYLEGQSYLVYTAHHATEAIEKLNVHLDLILLDVMMPDVSGYELCLQIRDKVQCPILFLTAKVGQQDIIRGLELGGDDYLIKPFRLKELKARIDSHLRREERRTDSKKSILYHKNCMIDLKSESVSIKGQDIHVTKKEFELISFLAMNKGQTFSKEQMYERLWGYDVEGESRTITEHIKNIRKKMQEAGETEEYIKTVWGIGYRWE</sequence>
<dbReference type="SUPFAM" id="SSF52172">
    <property type="entry name" value="CheY-like"/>
    <property type="match status" value="1"/>
</dbReference>
<dbReference type="Proteomes" id="UP000655830">
    <property type="component" value="Unassembled WGS sequence"/>
</dbReference>
<dbReference type="Gene3D" id="3.40.50.2300">
    <property type="match status" value="1"/>
</dbReference>
<dbReference type="Gene3D" id="6.10.250.690">
    <property type="match status" value="1"/>
</dbReference>
<gene>
    <name evidence="12" type="ORF">H8718_11900</name>
</gene>
<dbReference type="PROSITE" id="PS51755">
    <property type="entry name" value="OMPR_PHOB"/>
    <property type="match status" value="1"/>
</dbReference>
<keyword evidence="4" id="KW-0805">Transcription regulation</keyword>
<evidence type="ECO:0000256" key="8">
    <source>
        <dbReference type="PROSITE-ProRule" id="PRU00169"/>
    </source>
</evidence>
<dbReference type="EMBL" id="JACRSY010000018">
    <property type="protein sequence ID" value="MBC8580228.1"/>
    <property type="molecule type" value="Genomic_DNA"/>
</dbReference>
<dbReference type="GO" id="GO:0000156">
    <property type="term" value="F:phosphorelay response regulator activity"/>
    <property type="evidence" value="ECO:0007669"/>
    <property type="project" value="TreeGrafter"/>
</dbReference>
<dbReference type="InterPro" id="IPR011006">
    <property type="entry name" value="CheY-like_superfamily"/>
</dbReference>
<evidence type="ECO:0000256" key="3">
    <source>
        <dbReference type="ARBA" id="ARBA00023012"/>
    </source>
</evidence>
<keyword evidence="3" id="KW-0902">Two-component regulatory system</keyword>
<keyword evidence="5 9" id="KW-0238">DNA-binding</keyword>
<evidence type="ECO:0000259" key="11">
    <source>
        <dbReference type="PROSITE" id="PS51755"/>
    </source>
</evidence>
<dbReference type="Pfam" id="PF00072">
    <property type="entry name" value="Response_reg"/>
    <property type="match status" value="1"/>
</dbReference>
<feature type="modified residue" description="4-aspartylphosphate" evidence="8">
    <location>
        <position position="51"/>
    </location>
</feature>
<evidence type="ECO:0000256" key="9">
    <source>
        <dbReference type="PROSITE-ProRule" id="PRU01091"/>
    </source>
</evidence>
<accession>A0A926EH83</accession>
<evidence type="ECO:0000256" key="2">
    <source>
        <dbReference type="ARBA" id="ARBA00022553"/>
    </source>
</evidence>
<protein>
    <recommendedName>
        <fullName evidence="1">Stage 0 sporulation protein A homolog</fullName>
    </recommendedName>
</protein>
<evidence type="ECO:0000256" key="1">
    <source>
        <dbReference type="ARBA" id="ARBA00018672"/>
    </source>
</evidence>
<dbReference type="PANTHER" id="PTHR48111:SF2">
    <property type="entry name" value="RESPONSE REGULATOR SAER"/>
    <property type="match status" value="1"/>
</dbReference>
<dbReference type="SMART" id="SM00448">
    <property type="entry name" value="REC"/>
    <property type="match status" value="1"/>
</dbReference>
<comment type="caution">
    <text evidence="12">The sequence shown here is derived from an EMBL/GenBank/DDBJ whole genome shotgun (WGS) entry which is preliminary data.</text>
</comment>
<dbReference type="GO" id="GO:0032993">
    <property type="term" value="C:protein-DNA complex"/>
    <property type="evidence" value="ECO:0007669"/>
    <property type="project" value="TreeGrafter"/>
</dbReference>